<dbReference type="InterPro" id="IPR008727">
    <property type="entry name" value="PAAR_motif"/>
</dbReference>
<evidence type="ECO:0000313" key="2">
    <source>
        <dbReference type="EMBL" id="MBC3449392.1"/>
    </source>
</evidence>
<reference evidence="2" key="1">
    <citation type="journal article" date="2020" name="Microorganisms">
        <title>Reliable Identification of Environmental Pseudomonas Isolates Using the rpoD Gene.</title>
        <authorList>
            <consortium name="The Broad Institute Genome Sequencing Platform"/>
            <person name="Girard L."/>
            <person name="Lood C."/>
            <person name="Rokni-Zadeh H."/>
            <person name="van Noort V."/>
            <person name="Lavigne R."/>
            <person name="De Mot R."/>
        </authorList>
    </citation>
    <scope>NUCLEOTIDE SEQUENCE</scope>
    <source>
        <strain evidence="2">BW13M1</strain>
    </source>
</reference>
<proteinExistence type="predicted"/>
<comment type="caution">
    <text evidence="2">The sequence shown here is derived from an EMBL/GenBank/DDBJ whole genome shotgun (WGS) entry which is preliminary data.</text>
</comment>
<reference evidence="2" key="2">
    <citation type="submission" date="2020-07" db="EMBL/GenBank/DDBJ databases">
        <authorList>
            <person name="Lood C."/>
            <person name="Girard L."/>
        </authorList>
    </citation>
    <scope>NUCLEOTIDE SEQUENCE</scope>
    <source>
        <strain evidence="2">BW13M1</strain>
    </source>
</reference>
<dbReference type="Pfam" id="PF05488">
    <property type="entry name" value="PAAR_motif"/>
    <property type="match status" value="1"/>
</dbReference>
<gene>
    <name evidence="2" type="ORF">HU751_26845</name>
</gene>
<protein>
    <submittedName>
        <fullName evidence="2">PAAR domain-containing protein</fullName>
    </submittedName>
</protein>
<dbReference type="RefSeq" id="WP_186735956.1">
    <property type="nucleotide sequence ID" value="NZ_JABWRJ020000004.1"/>
</dbReference>
<dbReference type="AlphaFoldDB" id="A0A923K1U9"/>
<feature type="region of interest" description="Disordered" evidence="1">
    <location>
        <begin position="64"/>
        <end position="85"/>
    </location>
</feature>
<evidence type="ECO:0000256" key="1">
    <source>
        <dbReference type="SAM" id="MobiDB-lite"/>
    </source>
</evidence>
<accession>A0A923K1U9</accession>
<name>A0A923K1U9_9PSED</name>
<dbReference type="Gene3D" id="2.60.200.60">
    <property type="match status" value="2"/>
</dbReference>
<sequence>MKPVVLVGHRHLCPLHGEGTVISGAGSATVNGRAIARMGDELSCGAVIETGAAHTLIEGSPAARLGDKSSHGGTLIEGDPTWLIE</sequence>
<organism evidence="2">
    <name type="scientific">Pseudomonas peradeniyensis</name>
    <dbReference type="NCBI Taxonomy" id="2745488"/>
    <lineage>
        <taxon>Bacteria</taxon>
        <taxon>Pseudomonadati</taxon>
        <taxon>Pseudomonadota</taxon>
        <taxon>Gammaproteobacteria</taxon>
        <taxon>Pseudomonadales</taxon>
        <taxon>Pseudomonadaceae</taxon>
        <taxon>Pseudomonas</taxon>
    </lineage>
</organism>
<dbReference type="EMBL" id="JABWRJ010000080">
    <property type="protein sequence ID" value="MBC3449392.1"/>
    <property type="molecule type" value="Genomic_DNA"/>
</dbReference>
<dbReference type="CDD" id="cd14743">
    <property type="entry name" value="PAAR_CT_1"/>
    <property type="match status" value="1"/>
</dbReference>